<evidence type="ECO:0000256" key="1">
    <source>
        <dbReference type="ARBA" id="ARBA00022679"/>
    </source>
</evidence>
<dbReference type="OrthoDB" id="1862401at2759"/>
<gene>
    <name evidence="2" type="ORF">BT96DRAFT_995038</name>
</gene>
<dbReference type="Gene3D" id="3.30.559.10">
    <property type="entry name" value="Chloramphenicol acetyltransferase-like domain"/>
    <property type="match status" value="2"/>
</dbReference>
<dbReference type="AlphaFoldDB" id="A0A6A4HMK9"/>
<dbReference type="EMBL" id="ML769485">
    <property type="protein sequence ID" value="KAE9398277.1"/>
    <property type="molecule type" value="Genomic_DNA"/>
</dbReference>
<dbReference type="InterPro" id="IPR050317">
    <property type="entry name" value="Plant_Fungal_Acyltransferase"/>
</dbReference>
<dbReference type="InterPro" id="IPR023213">
    <property type="entry name" value="CAT-like_dom_sf"/>
</dbReference>
<keyword evidence="1" id="KW-0808">Transferase</keyword>
<dbReference type="Pfam" id="PF02458">
    <property type="entry name" value="Transferase"/>
    <property type="match status" value="1"/>
</dbReference>
<protein>
    <recommendedName>
        <fullName evidence="4">Transferase-domain-containing protein</fullName>
    </recommendedName>
</protein>
<dbReference type="PANTHER" id="PTHR31642">
    <property type="entry name" value="TRICHOTHECENE 3-O-ACETYLTRANSFERASE"/>
    <property type="match status" value="1"/>
</dbReference>
<accession>A0A6A4HMK9</accession>
<reference evidence="2" key="1">
    <citation type="journal article" date="2019" name="Environ. Microbiol.">
        <title>Fungal ecological strategies reflected in gene transcription - a case study of two litter decomposers.</title>
        <authorList>
            <person name="Barbi F."/>
            <person name="Kohler A."/>
            <person name="Barry K."/>
            <person name="Baskaran P."/>
            <person name="Daum C."/>
            <person name="Fauchery L."/>
            <person name="Ihrmark K."/>
            <person name="Kuo A."/>
            <person name="LaButti K."/>
            <person name="Lipzen A."/>
            <person name="Morin E."/>
            <person name="Grigoriev I.V."/>
            <person name="Henrissat B."/>
            <person name="Lindahl B."/>
            <person name="Martin F."/>
        </authorList>
    </citation>
    <scope>NUCLEOTIDE SEQUENCE</scope>
    <source>
        <strain evidence="2">JB14</strain>
    </source>
</reference>
<evidence type="ECO:0000313" key="2">
    <source>
        <dbReference type="EMBL" id="KAE9398277.1"/>
    </source>
</evidence>
<dbReference type="Proteomes" id="UP000799118">
    <property type="component" value="Unassembled WGS sequence"/>
</dbReference>
<proteinExistence type="predicted"/>
<evidence type="ECO:0008006" key="4">
    <source>
        <dbReference type="Google" id="ProtNLM"/>
    </source>
</evidence>
<organism evidence="2 3">
    <name type="scientific">Gymnopus androsaceus JB14</name>
    <dbReference type="NCBI Taxonomy" id="1447944"/>
    <lineage>
        <taxon>Eukaryota</taxon>
        <taxon>Fungi</taxon>
        <taxon>Dikarya</taxon>
        <taxon>Basidiomycota</taxon>
        <taxon>Agaricomycotina</taxon>
        <taxon>Agaricomycetes</taxon>
        <taxon>Agaricomycetidae</taxon>
        <taxon>Agaricales</taxon>
        <taxon>Marasmiineae</taxon>
        <taxon>Omphalotaceae</taxon>
        <taxon>Gymnopus</taxon>
    </lineage>
</organism>
<evidence type="ECO:0000313" key="3">
    <source>
        <dbReference type="Proteomes" id="UP000799118"/>
    </source>
</evidence>
<name>A0A6A4HMK9_9AGAR</name>
<sequence length="492" mass="53885">MWTDPFAALATVNTSANDERYTETRIKPTSKRNSPPVEPIRLHVFDLLMPPMNMQVPFVFKIAPGIHEECKESEGELVNPGCREQFESIATKLKASLAEALEVYPPVAGTIRTSADDALAMTIVCDGQGATFMTQVEDRKYVESEHWLDGLAGTSLFTADFSKPIFAVKLILFSCGTIVMITSMHHYAADLTSYMDFIDAWAQLSRGEDLATYSSLSWTRNFNNLSPPAAVPSTIPGIMILSPSSGPPPIPTEFRQGDGLRWFISDTNLAKLKADCMDLVKKKQVNSWLSSSDALTALMWGAMTRAQHAISNNIDPTRTVDSMNLAVNGRERIPGLGPLEAGGPSRYFGNLNLFLMVYTPRVDLLEASLGAMSRVALAIRKTLHDNTTPEAIAARVAFIEAQVEAKKQMLVELGDCMTTSWSKYDMTSFDFGLGLDVQSVGTTIGTKATYPTGMIHITRASGGLIVTTIMKKEADELLKMDSVLTRYAQAIL</sequence>
<dbReference type="PANTHER" id="PTHR31642:SF310">
    <property type="entry name" value="FATTY ALCOHOL:CAFFEOYL-COA ACYLTRANSFERASE"/>
    <property type="match status" value="1"/>
</dbReference>
<keyword evidence="3" id="KW-1185">Reference proteome</keyword>
<dbReference type="GO" id="GO:0016747">
    <property type="term" value="F:acyltransferase activity, transferring groups other than amino-acyl groups"/>
    <property type="evidence" value="ECO:0007669"/>
    <property type="project" value="TreeGrafter"/>
</dbReference>